<gene>
    <name evidence="2" type="ORF">CGW93_04260</name>
</gene>
<proteinExistence type="predicted"/>
<name>A0A257LTC9_UNCW3</name>
<dbReference type="InterPro" id="IPR002881">
    <property type="entry name" value="DUF58"/>
</dbReference>
<dbReference type="SUPFAM" id="SSF53300">
    <property type="entry name" value="vWA-like"/>
    <property type="match status" value="1"/>
</dbReference>
<evidence type="ECO:0000313" key="2">
    <source>
        <dbReference type="EMBL" id="OYV02680.1"/>
    </source>
</evidence>
<feature type="domain" description="DUF58" evidence="1">
    <location>
        <begin position="48"/>
        <end position="251"/>
    </location>
</feature>
<dbReference type="InterPro" id="IPR036465">
    <property type="entry name" value="vWFA_dom_sf"/>
</dbReference>
<dbReference type="EMBL" id="NMUJ01000061">
    <property type="protein sequence ID" value="OYV02680.1"/>
    <property type="molecule type" value="Genomic_DNA"/>
</dbReference>
<dbReference type="Gene3D" id="3.40.50.410">
    <property type="entry name" value="von Willebrand factor, type A domain"/>
    <property type="match status" value="1"/>
</dbReference>
<dbReference type="Pfam" id="PF01882">
    <property type="entry name" value="DUF58"/>
    <property type="match status" value="1"/>
</dbReference>
<protein>
    <submittedName>
        <fullName evidence="2">DUF58 domain-containing protein</fullName>
    </submittedName>
</protein>
<comment type="caution">
    <text evidence="2">The sequence shown here is derived from an EMBL/GenBank/DDBJ whole genome shotgun (WGS) entry which is preliminary data.</text>
</comment>
<dbReference type="Proteomes" id="UP000216312">
    <property type="component" value="Unassembled WGS sequence"/>
</dbReference>
<accession>A0A257LTC9</accession>
<sequence>MPYLIVMIDPKILFKLKKMEFRVKSLVEGKLVGIHRSPYHGFSVEFKEHRSYNPGDPLKYVDWKVYARTDKFFVKLFEQETNLTAWILVDVSSSMDYGEPRKFDYAATLAALWSYLLIQQKDEVGLLLFSDKVLHELPPSSTRRQLFKIFELLDSFKPIGKTNIDQALHKVSDNLTRKGVVILISDLWQPHEQVLPSLQLVRTKDNHMMVFHVISNDELVLPAERLRFKDLEVNDEILANPTDIRDSYERLLKAWIDEYRVNCLKYQIAYQFTPTYEPIEKIVLPFLSLRR</sequence>
<evidence type="ECO:0000313" key="3">
    <source>
        <dbReference type="Proteomes" id="UP000216312"/>
    </source>
</evidence>
<dbReference type="CDD" id="cd00198">
    <property type="entry name" value="vWFA"/>
    <property type="match status" value="1"/>
</dbReference>
<reference evidence="3" key="1">
    <citation type="submission" date="2017-07" db="EMBL/GenBank/DDBJ databases">
        <title>Novel pathways for hydrocarbon cycling and metabolic interdependencies in hydrothermal sediment communities.</title>
        <authorList>
            <person name="Dombrowski N."/>
            <person name="Seitz K."/>
            <person name="Teske A."/>
            <person name="Baker B."/>
        </authorList>
    </citation>
    <scope>NUCLEOTIDE SEQUENCE [LARGE SCALE GENOMIC DNA]</scope>
</reference>
<dbReference type="PANTHER" id="PTHR33608">
    <property type="entry name" value="BLL2464 PROTEIN"/>
    <property type="match status" value="1"/>
</dbReference>
<evidence type="ECO:0000259" key="1">
    <source>
        <dbReference type="Pfam" id="PF01882"/>
    </source>
</evidence>
<dbReference type="AlphaFoldDB" id="A0A257LTC9"/>
<organism evidence="2 3">
    <name type="scientific">candidate division WOR-3 bacterium 4484_18</name>
    <dbReference type="NCBI Taxonomy" id="2020626"/>
    <lineage>
        <taxon>Bacteria</taxon>
        <taxon>Bacteria division WOR-3</taxon>
    </lineage>
</organism>
<dbReference type="PANTHER" id="PTHR33608:SF7">
    <property type="entry name" value="DUF58 DOMAIN-CONTAINING PROTEIN"/>
    <property type="match status" value="1"/>
</dbReference>